<dbReference type="InterPro" id="IPR058240">
    <property type="entry name" value="rSAM_sf"/>
</dbReference>
<dbReference type="SFLD" id="SFLDS00029">
    <property type="entry name" value="Radical_SAM"/>
    <property type="match status" value="1"/>
</dbReference>
<feature type="domain" description="Radical SAM core" evidence="7">
    <location>
        <begin position="209"/>
        <end position="449"/>
    </location>
</feature>
<proteinExistence type="predicted"/>
<gene>
    <name evidence="8" type="ORF">HWQ67_03360</name>
</gene>
<evidence type="ECO:0000256" key="4">
    <source>
        <dbReference type="ARBA" id="ARBA00023004"/>
    </source>
</evidence>
<accession>A0ABS6RW92</accession>
<dbReference type="Proteomes" id="UP001196980">
    <property type="component" value="Unassembled WGS sequence"/>
</dbReference>
<evidence type="ECO:0000259" key="6">
    <source>
        <dbReference type="PROSITE" id="PS51332"/>
    </source>
</evidence>
<evidence type="ECO:0000313" key="9">
    <source>
        <dbReference type="Proteomes" id="UP001196980"/>
    </source>
</evidence>
<dbReference type="InterPro" id="IPR006158">
    <property type="entry name" value="Cobalamin-bd"/>
</dbReference>
<evidence type="ECO:0000256" key="5">
    <source>
        <dbReference type="ARBA" id="ARBA00023014"/>
    </source>
</evidence>
<sequence>MKLTLITPTPPDISAFGARGLSAYLKSKGHAVDIIFLPGSIGLLQEGGGYVYAYAPAVLDRIVELCRGSQLIGVSFMTNYFDRAVQVTRRLKESLRVPVIWGGIHPSCKPEEALDFADIACVGEGEEAMLELIGHMHAGTDFHGTAGLYFKRGQDIIRNPLRPLLKDLDALPPFDFSNDGHYIYDKDTEGIVPLDAKFLKKVLPFLPYHDGRLKRAYRTMTDRGCPHRCAYCNVSNLKAMYKDNKTPYLRRRSVPVVVSELVDMKRRYPFIEVVQFFDDTFFARPLHEIEEFAAIYRQQVGMPFYCQASPTTLTEEKLLPLLDAGLTYVEMGIQSASSRIKTLYRRTESNEKIVEAAKLLHRYRSRLLPPDYHIILDNPWEDASDTIETARLLHHLPKPYGLCISSLVFYPQTELYVKAVAEGIIKDDVTQVYRRPFYMPPKRNYQNFLIYLCTFQHFPRSIMRILLNRGVVVFFSGFRLGVFYDVLYKVGELTRLVSKGIAALKGRDWRRIALFASNLTSKDRIVAGRKK</sequence>
<dbReference type="PROSITE" id="PS51918">
    <property type="entry name" value="RADICAL_SAM"/>
    <property type="match status" value="1"/>
</dbReference>
<dbReference type="InterPro" id="IPR023404">
    <property type="entry name" value="rSAM_horseshoe"/>
</dbReference>
<evidence type="ECO:0000256" key="2">
    <source>
        <dbReference type="ARBA" id="ARBA00022691"/>
    </source>
</evidence>
<name>A0ABS6RW92_9BACT</name>
<dbReference type="InterPro" id="IPR006638">
    <property type="entry name" value="Elp3/MiaA/NifB-like_rSAM"/>
</dbReference>
<keyword evidence="3" id="KW-0479">Metal-binding</keyword>
<evidence type="ECO:0000259" key="7">
    <source>
        <dbReference type="PROSITE" id="PS51918"/>
    </source>
</evidence>
<reference evidence="8 9" key="1">
    <citation type="journal article" date="2020" name="J Geophys Res Biogeosci">
        <title>Magnetotaxis as an Adaptation to Enable Bacterial Shuttling of Microbial Sulfur and Sulfur Cycling Across Aquatic Oxic#Anoxic Interfaces.</title>
        <authorList>
            <person name="Li J."/>
            <person name="Liu P."/>
            <person name="Wang J."/>
            <person name="Roberts A.P."/>
            <person name="Pan Y."/>
        </authorList>
    </citation>
    <scope>NUCLEOTIDE SEQUENCE [LARGE SCALE GENOMIC DNA]</scope>
    <source>
        <strain evidence="8 9">MYR-1_YQ</strain>
    </source>
</reference>
<evidence type="ECO:0000256" key="1">
    <source>
        <dbReference type="ARBA" id="ARBA00001966"/>
    </source>
</evidence>
<dbReference type="Gene3D" id="3.40.50.280">
    <property type="entry name" value="Cobalamin-binding domain"/>
    <property type="match status" value="1"/>
</dbReference>
<keyword evidence="2" id="KW-0949">S-adenosyl-L-methionine</keyword>
<feature type="domain" description="B12-binding" evidence="6">
    <location>
        <begin position="1"/>
        <end position="143"/>
    </location>
</feature>
<comment type="cofactor">
    <cofactor evidence="1">
        <name>[4Fe-4S] cluster</name>
        <dbReference type="ChEBI" id="CHEBI:49883"/>
    </cofactor>
</comment>
<dbReference type="Gene3D" id="3.80.30.20">
    <property type="entry name" value="tm_1862 like domain"/>
    <property type="match status" value="1"/>
</dbReference>
<keyword evidence="9" id="KW-1185">Reference proteome</keyword>
<dbReference type="EMBL" id="JABXWD010000035">
    <property type="protein sequence ID" value="MBV6340615.1"/>
    <property type="molecule type" value="Genomic_DNA"/>
</dbReference>
<dbReference type="CDD" id="cd01335">
    <property type="entry name" value="Radical_SAM"/>
    <property type="match status" value="1"/>
</dbReference>
<dbReference type="PANTHER" id="PTHR43409:SF7">
    <property type="entry name" value="BLL1977 PROTEIN"/>
    <property type="match status" value="1"/>
</dbReference>
<dbReference type="SFLD" id="SFLDG01082">
    <property type="entry name" value="B12-binding_domain_containing"/>
    <property type="match status" value="1"/>
</dbReference>
<dbReference type="Pfam" id="PF02310">
    <property type="entry name" value="B12-binding"/>
    <property type="match status" value="1"/>
</dbReference>
<dbReference type="SUPFAM" id="SSF102114">
    <property type="entry name" value="Radical SAM enzymes"/>
    <property type="match status" value="1"/>
</dbReference>
<protein>
    <submittedName>
        <fullName evidence="8">B12-binding domain-containing radical SAM protein</fullName>
    </submittedName>
</protein>
<dbReference type="PANTHER" id="PTHR43409">
    <property type="entry name" value="ANAEROBIC MAGNESIUM-PROTOPORPHYRIN IX MONOMETHYL ESTER CYCLASE-RELATED"/>
    <property type="match status" value="1"/>
</dbReference>
<dbReference type="Pfam" id="PF04055">
    <property type="entry name" value="Radical_SAM"/>
    <property type="match status" value="1"/>
</dbReference>
<evidence type="ECO:0000256" key="3">
    <source>
        <dbReference type="ARBA" id="ARBA00022723"/>
    </source>
</evidence>
<evidence type="ECO:0000313" key="8">
    <source>
        <dbReference type="EMBL" id="MBV6340615.1"/>
    </source>
</evidence>
<keyword evidence="4" id="KW-0408">Iron</keyword>
<dbReference type="RefSeq" id="WP_255317090.1">
    <property type="nucleotide sequence ID" value="NZ_JABXWD010000035.1"/>
</dbReference>
<keyword evidence="5" id="KW-0411">Iron-sulfur</keyword>
<comment type="caution">
    <text evidence="8">The sequence shown here is derived from an EMBL/GenBank/DDBJ whole genome shotgun (WGS) entry which is preliminary data.</text>
</comment>
<dbReference type="InterPro" id="IPR051198">
    <property type="entry name" value="BchE-like"/>
</dbReference>
<dbReference type="SMART" id="SM00729">
    <property type="entry name" value="Elp3"/>
    <property type="match status" value="1"/>
</dbReference>
<dbReference type="PROSITE" id="PS51332">
    <property type="entry name" value="B12_BINDING"/>
    <property type="match status" value="1"/>
</dbReference>
<dbReference type="InterPro" id="IPR007197">
    <property type="entry name" value="rSAM"/>
</dbReference>
<organism evidence="8 9">
    <name type="scientific">Candidatus Magnetobacterium casense</name>
    <dbReference type="NCBI Taxonomy" id="1455061"/>
    <lineage>
        <taxon>Bacteria</taxon>
        <taxon>Pseudomonadati</taxon>
        <taxon>Nitrospirota</taxon>
        <taxon>Thermodesulfovibrionia</taxon>
        <taxon>Thermodesulfovibrionales</taxon>
        <taxon>Candidatus Magnetobacteriaceae</taxon>
        <taxon>Candidatus Magnetobacterium</taxon>
    </lineage>
</organism>
<dbReference type="CDD" id="cd02068">
    <property type="entry name" value="radical_SAM_B12_BD"/>
    <property type="match status" value="1"/>
</dbReference>